<sequence>MSDHEEDFSHSQEPEPEPSTHLPEQDDKRDEVDAEVHEEHEGMALSPSPPSPPPAHDILVSDAPDAPPTVRRLGKRKKPMSYKERTNLQKKLCVLKKLFRPVPFTPSKTLDISKHEILFKRLGLWDFAHLNLDSPLRSDLLVHLIANYRQNTRCSVVKDMRIKVSRPDLARALRLPLKKDRANLLELQDSELEPFSDESLAVVENFISNYMLLHEEDTWMMPDDIMRWVKLVNDGQPHKVDFAALMWSMVEKELLQLPQTTDIFCYYASHLQCLLKSQRPELLKEETLLIEEDNDEENNVDMGVNNLEDLEFKAVGCRDTELSLGFDKNEHEKVSCEEVMDFEESKDDDHQRWFPNGNDSSNTDHCLQKCNSDIRFPKDNDTSCEQNEKFGDLGSLSASKDDEEKYLQHDKFGNLGSLASADVIPAINATGVSYGLPEEILDPSSGELMTSRVDTSKEMSLNLLNQHHPSIFEENHKRVDDESDVSLFTLNDRHVKMREDGPWDQRQSEFDLCMDNIHAWLGKSKSMYEEKVQECIQAQMQIQALTTHIQQRDSYIQNLEAMKMQEEAKRDEDFYRLQRELGVMLDLLSGYKKALVATRRAFSDYREKFELSEGPLYRDVPGSCGMVLPVGEVLKLKLEKEALERLRLEKVEEERFKRSFVEQELNKFEQECMISFGDHLKMIDLFRKRLEKFEETAKHLMSLKKCETPESFK</sequence>
<evidence type="ECO:0000313" key="2">
    <source>
        <dbReference type="EMBL" id="KAG9446135.1"/>
    </source>
</evidence>
<dbReference type="PANTHER" id="PTHR35120">
    <property type="entry name" value="HISTONE ACETYLTRANSFERASE KAT6B-LIKE"/>
    <property type="match status" value="1"/>
</dbReference>
<gene>
    <name evidence="2" type="ORF">H6P81_012263</name>
</gene>
<keyword evidence="3" id="KW-1185">Reference proteome</keyword>
<evidence type="ECO:0000256" key="1">
    <source>
        <dbReference type="SAM" id="MobiDB-lite"/>
    </source>
</evidence>
<feature type="compositionally biased region" description="Basic and acidic residues" evidence="1">
    <location>
        <begin position="23"/>
        <end position="42"/>
    </location>
</feature>
<dbReference type="EMBL" id="JAINDJ010000005">
    <property type="protein sequence ID" value="KAG9446135.1"/>
    <property type="molecule type" value="Genomic_DNA"/>
</dbReference>
<feature type="compositionally biased region" description="Basic and acidic residues" evidence="1">
    <location>
        <begin position="1"/>
        <end position="13"/>
    </location>
</feature>
<comment type="caution">
    <text evidence="2">The sequence shown here is derived from an EMBL/GenBank/DDBJ whole genome shotgun (WGS) entry which is preliminary data.</text>
</comment>
<evidence type="ECO:0000313" key="3">
    <source>
        <dbReference type="Proteomes" id="UP000825729"/>
    </source>
</evidence>
<proteinExistence type="predicted"/>
<accession>A0AAV7EBC2</accession>
<dbReference type="PANTHER" id="PTHR35120:SF2">
    <property type="entry name" value="AMINOTRANSFERASE-LIKE PLANT MOBILE DOMAIN-CONTAINING PROTEIN"/>
    <property type="match status" value="1"/>
</dbReference>
<name>A0AAV7EBC2_ARIFI</name>
<reference evidence="2 3" key="1">
    <citation type="submission" date="2021-07" db="EMBL/GenBank/DDBJ databases">
        <title>The Aristolochia fimbriata genome: insights into angiosperm evolution, floral development and chemical biosynthesis.</title>
        <authorList>
            <person name="Jiao Y."/>
        </authorList>
    </citation>
    <scope>NUCLEOTIDE SEQUENCE [LARGE SCALE GENOMIC DNA]</scope>
    <source>
        <strain evidence="2">IBCAS-2021</strain>
        <tissue evidence="2">Leaf</tissue>
    </source>
</reference>
<organism evidence="2 3">
    <name type="scientific">Aristolochia fimbriata</name>
    <name type="common">White veined hardy Dutchman's pipe vine</name>
    <dbReference type="NCBI Taxonomy" id="158543"/>
    <lineage>
        <taxon>Eukaryota</taxon>
        <taxon>Viridiplantae</taxon>
        <taxon>Streptophyta</taxon>
        <taxon>Embryophyta</taxon>
        <taxon>Tracheophyta</taxon>
        <taxon>Spermatophyta</taxon>
        <taxon>Magnoliopsida</taxon>
        <taxon>Magnoliidae</taxon>
        <taxon>Piperales</taxon>
        <taxon>Aristolochiaceae</taxon>
        <taxon>Aristolochia</taxon>
    </lineage>
</organism>
<feature type="region of interest" description="Disordered" evidence="1">
    <location>
        <begin position="1"/>
        <end position="82"/>
    </location>
</feature>
<protein>
    <submittedName>
        <fullName evidence="2">Uncharacterized protein</fullName>
    </submittedName>
</protein>
<dbReference type="Proteomes" id="UP000825729">
    <property type="component" value="Unassembled WGS sequence"/>
</dbReference>
<dbReference type="AlphaFoldDB" id="A0AAV7EBC2"/>